<dbReference type="Gene3D" id="2.60.40.10">
    <property type="entry name" value="Immunoglobulins"/>
    <property type="match status" value="1"/>
</dbReference>
<dbReference type="Pfam" id="PF17957">
    <property type="entry name" value="Big_7"/>
    <property type="match status" value="1"/>
</dbReference>
<proteinExistence type="predicted"/>
<accession>A0A1F5JF13</accession>
<dbReference type="InterPro" id="IPR013783">
    <property type="entry name" value="Ig-like_fold"/>
</dbReference>
<evidence type="ECO:0008006" key="3">
    <source>
        <dbReference type="Google" id="ProtNLM"/>
    </source>
</evidence>
<dbReference type="EMBL" id="MFCP01000042">
    <property type="protein sequence ID" value="OGE27237.1"/>
    <property type="molecule type" value="Genomic_DNA"/>
</dbReference>
<protein>
    <recommendedName>
        <fullName evidence="3">Bacterial Ig-like domain-containing protein</fullName>
    </recommendedName>
</protein>
<reference evidence="1 2" key="1">
    <citation type="journal article" date="2016" name="Nat. Commun.">
        <title>Thousands of microbial genomes shed light on interconnected biogeochemical processes in an aquifer system.</title>
        <authorList>
            <person name="Anantharaman K."/>
            <person name="Brown C.T."/>
            <person name="Hug L.A."/>
            <person name="Sharon I."/>
            <person name="Castelle C.J."/>
            <person name="Probst A.J."/>
            <person name="Thomas B.C."/>
            <person name="Singh A."/>
            <person name="Wilkins M.J."/>
            <person name="Karaoz U."/>
            <person name="Brodie E.L."/>
            <person name="Williams K.H."/>
            <person name="Hubbard S.S."/>
            <person name="Banfield J.F."/>
        </authorList>
    </citation>
    <scope>NUCLEOTIDE SEQUENCE [LARGE SCALE GENOMIC DNA]</scope>
</reference>
<sequence>MFSLNQKGVAPVFVLIAGFGLVAFFLLSSSAPFKDKLFAQLFPKPVSQAASEPIPVPDTTPPIVSITNPQNGATVKKNSTVLIAAKASDNVAVSKVEFYIGDSLKCLVLTPNSSGQYSCSWNVPKPARRTYSITAKAYDPSGNSAKQIINVTAR</sequence>
<evidence type="ECO:0000313" key="1">
    <source>
        <dbReference type="EMBL" id="OGE27237.1"/>
    </source>
</evidence>
<comment type="caution">
    <text evidence="1">The sequence shown here is derived from an EMBL/GenBank/DDBJ whole genome shotgun (WGS) entry which is preliminary data.</text>
</comment>
<organism evidence="1 2">
    <name type="scientific">Candidatus Daviesbacteria bacterium RIFCSPHIGHO2_01_FULL_40_11</name>
    <dbReference type="NCBI Taxonomy" id="1797762"/>
    <lineage>
        <taxon>Bacteria</taxon>
        <taxon>Candidatus Daviesiibacteriota</taxon>
    </lineage>
</organism>
<evidence type="ECO:0000313" key="2">
    <source>
        <dbReference type="Proteomes" id="UP000177555"/>
    </source>
</evidence>
<dbReference type="AlphaFoldDB" id="A0A1F5JF13"/>
<name>A0A1F5JF13_9BACT</name>
<dbReference type="Proteomes" id="UP000177555">
    <property type="component" value="Unassembled WGS sequence"/>
</dbReference>
<gene>
    <name evidence="1" type="ORF">A2867_05115</name>
</gene>